<dbReference type="EMBL" id="FEVP01000005">
    <property type="protein sequence ID" value="CWP50187.1"/>
    <property type="molecule type" value="Genomic_DNA"/>
</dbReference>
<gene>
    <name evidence="1" type="ORF">ERS514591_00633</name>
</gene>
<evidence type="ECO:0000313" key="1">
    <source>
        <dbReference type="EMBL" id="CWP50187.1"/>
    </source>
</evidence>
<evidence type="ECO:0000313" key="2">
    <source>
        <dbReference type="Proteomes" id="UP000072443"/>
    </source>
</evidence>
<dbReference type="AlphaFoldDB" id="A0AB33TUF7"/>
<name>A0AB33TUF7_NEIME</name>
<sequence>MQIFEYRICLMITVFCLICLKTPVFRLNQIIFAETLKNLPYLPDRHQAFVVVAEKNILKVRIPNQSLKYRNHIRF</sequence>
<protein>
    <submittedName>
        <fullName evidence="1">Uncharacterized protein</fullName>
    </submittedName>
</protein>
<proteinExistence type="predicted"/>
<accession>A0AB33TUF7</accession>
<dbReference type="Proteomes" id="UP000072443">
    <property type="component" value="Unassembled WGS sequence"/>
</dbReference>
<comment type="caution">
    <text evidence="1">The sequence shown here is derived from an EMBL/GenBank/DDBJ whole genome shotgun (WGS) entry which is preliminary data.</text>
</comment>
<reference evidence="1 2" key="1">
    <citation type="submission" date="2016-02" db="EMBL/GenBank/DDBJ databases">
        <authorList>
            <consortium name="Pathogen Informatics"/>
        </authorList>
    </citation>
    <scope>NUCLEOTIDE SEQUENCE [LARGE SCALE GENOMIC DNA]</scope>
    <source>
        <strain evidence="1 2">2842STDY5881269</strain>
    </source>
</reference>
<organism evidence="1 2">
    <name type="scientific">Neisseria meningitidis</name>
    <dbReference type="NCBI Taxonomy" id="487"/>
    <lineage>
        <taxon>Bacteria</taxon>
        <taxon>Pseudomonadati</taxon>
        <taxon>Pseudomonadota</taxon>
        <taxon>Betaproteobacteria</taxon>
        <taxon>Neisseriales</taxon>
        <taxon>Neisseriaceae</taxon>
        <taxon>Neisseria</taxon>
    </lineage>
</organism>